<dbReference type="Proteomes" id="UP001487740">
    <property type="component" value="Unassembled WGS sequence"/>
</dbReference>
<feature type="compositionally biased region" description="Basic and acidic residues" evidence="1">
    <location>
        <begin position="224"/>
        <end position="237"/>
    </location>
</feature>
<dbReference type="EMBL" id="JARAKH010000046">
    <property type="protein sequence ID" value="KAK8378077.1"/>
    <property type="molecule type" value="Genomic_DNA"/>
</dbReference>
<proteinExistence type="predicted"/>
<evidence type="ECO:0000313" key="2">
    <source>
        <dbReference type="EMBL" id="KAK8378077.1"/>
    </source>
</evidence>
<keyword evidence="3" id="KW-1185">Reference proteome</keyword>
<name>A0AAW0STR3_SCYPA</name>
<protein>
    <submittedName>
        <fullName evidence="2">Uncharacterized protein</fullName>
    </submittedName>
</protein>
<feature type="region of interest" description="Disordered" evidence="1">
    <location>
        <begin position="216"/>
        <end position="244"/>
    </location>
</feature>
<dbReference type="AlphaFoldDB" id="A0AAW0STR3"/>
<sequence>MKEGLLQLSCSCIGTKMSCRDDFSLKEEDLVRLEKAFEGFMRCQEEKDKEYCHLDYIVLRGIDPTFPLVHMVYTLFLNNCTSASQNLPVLPMNVYDEISQALKMMEMKRPDGWKKEYLQNKEDLALGNFRFGLQRHGYLAKDVYVSPFFAELEKPEDAPFGVNEETMTVKSSPLSSKVEMIKRRHKEEEATRGGAVNTVKEPSVLLVSEDIRDELERKKQKAKEKRERREAKRRTEEEVANSSSNISIDTPAGVIEVNIGGRVSAVEKREENAGETDKATYSLFDVNLPSVIDNIPEIDFEDLIAGFRDQPDYYGVDFEILDALAAGTTRAWLVPINAVDTITGDSLVTKIENQVLDPKVLKTVLNSGEHLDYINKNTGESSLHAVARRRCVPCERRKVMALLKSFRS</sequence>
<evidence type="ECO:0000256" key="1">
    <source>
        <dbReference type="SAM" id="MobiDB-lite"/>
    </source>
</evidence>
<accession>A0AAW0STR3</accession>
<reference evidence="2 3" key="1">
    <citation type="submission" date="2023-03" db="EMBL/GenBank/DDBJ databases">
        <title>High-quality genome of Scylla paramamosain provides insights in environmental adaptation.</title>
        <authorList>
            <person name="Zhang L."/>
        </authorList>
    </citation>
    <scope>NUCLEOTIDE SEQUENCE [LARGE SCALE GENOMIC DNA]</scope>
    <source>
        <strain evidence="2">LZ_2023a</strain>
        <tissue evidence="2">Muscle</tissue>
    </source>
</reference>
<comment type="caution">
    <text evidence="2">The sequence shown here is derived from an EMBL/GenBank/DDBJ whole genome shotgun (WGS) entry which is preliminary data.</text>
</comment>
<organism evidence="2 3">
    <name type="scientific">Scylla paramamosain</name>
    <name type="common">Mud crab</name>
    <dbReference type="NCBI Taxonomy" id="85552"/>
    <lineage>
        <taxon>Eukaryota</taxon>
        <taxon>Metazoa</taxon>
        <taxon>Ecdysozoa</taxon>
        <taxon>Arthropoda</taxon>
        <taxon>Crustacea</taxon>
        <taxon>Multicrustacea</taxon>
        <taxon>Malacostraca</taxon>
        <taxon>Eumalacostraca</taxon>
        <taxon>Eucarida</taxon>
        <taxon>Decapoda</taxon>
        <taxon>Pleocyemata</taxon>
        <taxon>Brachyura</taxon>
        <taxon>Eubrachyura</taxon>
        <taxon>Portunoidea</taxon>
        <taxon>Portunidae</taxon>
        <taxon>Portuninae</taxon>
        <taxon>Scylla</taxon>
    </lineage>
</organism>
<evidence type="ECO:0000313" key="3">
    <source>
        <dbReference type="Proteomes" id="UP001487740"/>
    </source>
</evidence>
<gene>
    <name evidence="2" type="ORF">O3P69_018794</name>
</gene>